<feature type="transmembrane region" description="Helical" evidence="9">
    <location>
        <begin position="113"/>
        <end position="130"/>
    </location>
</feature>
<keyword evidence="2 8" id="KW-0813">Transport</keyword>
<dbReference type="EMBL" id="VIIS01000135">
    <property type="protein sequence ID" value="KAF0312805.1"/>
    <property type="molecule type" value="Genomic_DNA"/>
</dbReference>
<feature type="transmembrane region" description="Helical" evidence="9">
    <location>
        <begin position="232"/>
        <end position="254"/>
    </location>
</feature>
<evidence type="ECO:0000256" key="2">
    <source>
        <dbReference type="ARBA" id="ARBA00022448"/>
    </source>
</evidence>
<dbReference type="GO" id="GO:0022841">
    <property type="term" value="F:potassium ion leak channel activity"/>
    <property type="evidence" value="ECO:0007669"/>
    <property type="project" value="TreeGrafter"/>
</dbReference>
<keyword evidence="5 8" id="KW-0406">Ion transport</keyword>
<keyword evidence="3 8" id="KW-0812">Transmembrane</keyword>
<dbReference type="Proteomes" id="UP000440578">
    <property type="component" value="Unassembled WGS sequence"/>
</dbReference>
<keyword evidence="4 9" id="KW-1133">Transmembrane helix</keyword>
<dbReference type="PANTHER" id="PTHR11003">
    <property type="entry name" value="POTASSIUM CHANNEL, SUBFAMILY K"/>
    <property type="match status" value="1"/>
</dbReference>
<accession>A0A6A4X0S2</accession>
<feature type="transmembrane region" description="Helical" evidence="9">
    <location>
        <begin position="275"/>
        <end position="293"/>
    </location>
</feature>
<evidence type="ECO:0000256" key="8">
    <source>
        <dbReference type="RuleBase" id="RU003857"/>
    </source>
</evidence>
<keyword evidence="6 9" id="KW-0472">Membrane</keyword>
<feature type="domain" description="Potassium channel" evidence="10">
    <location>
        <begin position="102"/>
        <end position="162"/>
    </location>
</feature>
<evidence type="ECO:0000256" key="9">
    <source>
        <dbReference type="SAM" id="Phobius"/>
    </source>
</evidence>
<dbReference type="GO" id="GO:0030322">
    <property type="term" value="P:stabilization of membrane potential"/>
    <property type="evidence" value="ECO:0007669"/>
    <property type="project" value="TreeGrafter"/>
</dbReference>
<evidence type="ECO:0000256" key="1">
    <source>
        <dbReference type="ARBA" id="ARBA00004141"/>
    </source>
</evidence>
<organism evidence="11 12">
    <name type="scientific">Amphibalanus amphitrite</name>
    <name type="common">Striped barnacle</name>
    <name type="synonym">Balanus amphitrite</name>
    <dbReference type="NCBI Taxonomy" id="1232801"/>
    <lineage>
        <taxon>Eukaryota</taxon>
        <taxon>Metazoa</taxon>
        <taxon>Ecdysozoa</taxon>
        <taxon>Arthropoda</taxon>
        <taxon>Crustacea</taxon>
        <taxon>Multicrustacea</taxon>
        <taxon>Cirripedia</taxon>
        <taxon>Thoracica</taxon>
        <taxon>Thoracicalcarea</taxon>
        <taxon>Balanomorpha</taxon>
        <taxon>Balanoidea</taxon>
        <taxon>Balanidae</taxon>
        <taxon>Amphibalaninae</taxon>
        <taxon>Amphibalanus</taxon>
    </lineage>
</organism>
<name>A0A6A4X0S2_AMPAM</name>
<feature type="transmembrane region" description="Helical" evidence="9">
    <location>
        <begin position="136"/>
        <end position="158"/>
    </location>
</feature>
<dbReference type="InterPro" id="IPR003280">
    <property type="entry name" value="2pore_dom_K_chnl"/>
</dbReference>
<dbReference type="GO" id="GO:0015271">
    <property type="term" value="F:outward rectifier potassium channel activity"/>
    <property type="evidence" value="ECO:0007669"/>
    <property type="project" value="TreeGrafter"/>
</dbReference>
<evidence type="ECO:0000256" key="4">
    <source>
        <dbReference type="ARBA" id="ARBA00022989"/>
    </source>
</evidence>
<dbReference type="PANTHER" id="PTHR11003:SF334">
    <property type="entry name" value="FI03418P"/>
    <property type="match status" value="1"/>
</dbReference>
<dbReference type="Gene3D" id="1.10.287.70">
    <property type="match status" value="1"/>
</dbReference>
<evidence type="ECO:0000256" key="6">
    <source>
        <dbReference type="ARBA" id="ARBA00023136"/>
    </source>
</evidence>
<dbReference type="OrthoDB" id="297496at2759"/>
<comment type="caution">
    <text evidence="11">The sequence shown here is derived from an EMBL/GenBank/DDBJ whole genome shotgun (WGS) entry which is preliminary data.</text>
</comment>
<keyword evidence="7 8" id="KW-0407">Ion channel</keyword>
<dbReference type="InterPro" id="IPR013099">
    <property type="entry name" value="K_chnl_dom"/>
</dbReference>
<dbReference type="Pfam" id="PF07885">
    <property type="entry name" value="Ion_trans_2"/>
    <property type="match status" value="2"/>
</dbReference>
<dbReference type="GO" id="GO:0005886">
    <property type="term" value="C:plasma membrane"/>
    <property type="evidence" value="ECO:0007669"/>
    <property type="project" value="TreeGrafter"/>
</dbReference>
<evidence type="ECO:0000259" key="10">
    <source>
        <dbReference type="Pfam" id="PF07885"/>
    </source>
</evidence>
<feature type="domain" description="Potassium channel" evidence="10">
    <location>
        <begin position="214"/>
        <end position="295"/>
    </location>
</feature>
<dbReference type="SUPFAM" id="SSF81324">
    <property type="entry name" value="Voltage-gated potassium channels"/>
    <property type="match status" value="2"/>
</dbReference>
<gene>
    <name evidence="11" type="primary">Kcnk4</name>
    <name evidence="11" type="ORF">FJT64_016519</name>
</gene>
<dbReference type="AlphaFoldDB" id="A0A6A4X0S2"/>
<proteinExistence type="inferred from homology"/>
<evidence type="ECO:0000256" key="3">
    <source>
        <dbReference type="ARBA" id="ARBA00022692"/>
    </source>
</evidence>
<keyword evidence="12" id="KW-1185">Reference proteome</keyword>
<feature type="transmembrane region" description="Helical" evidence="9">
    <location>
        <begin position="206"/>
        <end position="226"/>
    </location>
</feature>
<evidence type="ECO:0000256" key="7">
    <source>
        <dbReference type="ARBA" id="ARBA00023303"/>
    </source>
</evidence>
<evidence type="ECO:0000313" key="11">
    <source>
        <dbReference type="EMBL" id="KAF0312805.1"/>
    </source>
</evidence>
<evidence type="ECO:0000313" key="12">
    <source>
        <dbReference type="Proteomes" id="UP000440578"/>
    </source>
</evidence>
<sequence>MQSSFTYDQPKSLLQRFLKALSGAYIFIEIELPNEEHRYLVKRLRAKDIDDTMGYVARLFWFEKHQNLTEKQWSKKMRITLKIMETQIINAVSEHHYDGHVQTWNYDWTFPKALLFTCSIVTTLGYGHIFPHTDAGQVFTIIYATLGIPLMLLFLARIGDLMASGFRRVYRTRRYQSEAIFGKKAKRVWEDEIGQEEYMPTNQVRVPVAILMVLMLLYLLLGAQIFSVWEGWTYIAACYFSFVTLTTIGFGDLLPGNSFFTEPDDAERAWQMVTAIVYCLLGMALVSMCLQMVQQQAADLVRWAGEELGLIDDHLRPRLRYRRSKPGSCAR</sequence>
<comment type="subcellular location">
    <subcellularLocation>
        <location evidence="1">Membrane</location>
        <topology evidence="1">Multi-pass membrane protein</topology>
    </subcellularLocation>
</comment>
<dbReference type="PRINTS" id="PR01333">
    <property type="entry name" value="2POREKCHANEL"/>
</dbReference>
<evidence type="ECO:0000256" key="5">
    <source>
        <dbReference type="ARBA" id="ARBA00023065"/>
    </source>
</evidence>
<reference evidence="11 12" key="1">
    <citation type="submission" date="2019-07" db="EMBL/GenBank/DDBJ databases">
        <title>Draft genome assembly of a fouling barnacle, Amphibalanus amphitrite (Darwin, 1854): The first reference genome for Thecostraca.</title>
        <authorList>
            <person name="Kim W."/>
        </authorList>
    </citation>
    <scope>NUCLEOTIDE SEQUENCE [LARGE SCALE GENOMIC DNA]</scope>
    <source>
        <strain evidence="11">SNU_AA5</strain>
        <tissue evidence="11">Soma without cirri and trophi</tissue>
    </source>
</reference>
<comment type="similarity">
    <text evidence="8">Belongs to the two pore domain potassium channel (TC 1.A.1.8) family.</text>
</comment>
<protein>
    <submittedName>
        <fullName evidence="11">Potassium channel subfamily K member 4</fullName>
    </submittedName>
</protein>